<sequence length="77" mass="8357">MEQKTPNTKEIMLLVLSSATMAWCDCHAIVRCGGGMEDSHARKKASNSSMEKKIKSAKSTNDVASSGDCSSDDFGWR</sequence>
<protein>
    <submittedName>
        <fullName evidence="3">Uncharacterized protein</fullName>
    </submittedName>
</protein>
<reference evidence="3 4" key="1">
    <citation type="submission" date="2019-04" db="EMBL/GenBank/DDBJ databases">
        <title>An improved genome assembly and genetic linkage map for asparagus bean, Vigna unguiculata ssp. sesquipedialis.</title>
        <authorList>
            <person name="Xia Q."/>
            <person name="Zhang R."/>
            <person name="Dong Y."/>
        </authorList>
    </citation>
    <scope>NUCLEOTIDE SEQUENCE [LARGE SCALE GENOMIC DNA]</scope>
    <source>
        <tissue evidence="3">Leaf</tissue>
    </source>
</reference>
<evidence type="ECO:0000313" key="4">
    <source>
        <dbReference type="Proteomes" id="UP000501690"/>
    </source>
</evidence>
<evidence type="ECO:0000256" key="2">
    <source>
        <dbReference type="SAM" id="SignalP"/>
    </source>
</evidence>
<evidence type="ECO:0000256" key="1">
    <source>
        <dbReference type="SAM" id="MobiDB-lite"/>
    </source>
</evidence>
<dbReference type="Proteomes" id="UP000501690">
    <property type="component" value="Linkage Group LG7"/>
</dbReference>
<accession>A0A4D6MK70</accession>
<gene>
    <name evidence="3" type="ORF">DEO72_LG7g1899</name>
</gene>
<organism evidence="3 4">
    <name type="scientific">Vigna unguiculata</name>
    <name type="common">Cowpea</name>
    <dbReference type="NCBI Taxonomy" id="3917"/>
    <lineage>
        <taxon>Eukaryota</taxon>
        <taxon>Viridiplantae</taxon>
        <taxon>Streptophyta</taxon>
        <taxon>Embryophyta</taxon>
        <taxon>Tracheophyta</taxon>
        <taxon>Spermatophyta</taxon>
        <taxon>Magnoliopsida</taxon>
        <taxon>eudicotyledons</taxon>
        <taxon>Gunneridae</taxon>
        <taxon>Pentapetalae</taxon>
        <taxon>rosids</taxon>
        <taxon>fabids</taxon>
        <taxon>Fabales</taxon>
        <taxon>Fabaceae</taxon>
        <taxon>Papilionoideae</taxon>
        <taxon>50 kb inversion clade</taxon>
        <taxon>NPAAA clade</taxon>
        <taxon>indigoferoid/millettioid clade</taxon>
        <taxon>Phaseoleae</taxon>
        <taxon>Vigna</taxon>
    </lineage>
</organism>
<feature type="signal peptide" evidence="2">
    <location>
        <begin position="1"/>
        <end position="24"/>
    </location>
</feature>
<evidence type="ECO:0000313" key="3">
    <source>
        <dbReference type="EMBL" id="QCE00609.1"/>
    </source>
</evidence>
<feature type="compositionally biased region" description="Polar residues" evidence="1">
    <location>
        <begin position="57"/>
        <end position="69"/>
    </location>
</feature>
<dbReference type="AlphaFoldDB" id="A0A4D6MK70"/>
<keyword evidence="2" id="KW-0732">Signal</keyword>
<name>A0A4D6MK70_VIGUN</name>
<feature type="region of interest" description="Disordered" evidence="1">
    <location>
        <begin position="37"/>
        <end position="77"/>
    </location>
</feature>
<dbReference type="EMBL" id="CP039351">
    <property type="protein sequence ID" value="QCE00609.1"/>
    <property type="molecule type" value="Genomic_DNA"/>
</dbReference>
<proteinExistence type="predicted"/>
<keyword evidence="4" id="KW-1185">Reference proteome</keyword>
<feature type="chain" id="PRO_5020035468" evidence="2">
    <location>
        <begin position="25"/>
        <end position="77"/>
    </location>
</feature>